<keyword evidence="2" id="KW-1133">Transmembrane helix</keyword>
<sequence>MAAGRPAPSGVWRWMGSVRAAQRGSSLLEMIITLAILAILTSAALPLARTAARSRQETELRRALREIRFAIDRYKEFNDQTGGQRIPAELRTPSGYPKNLEVLSEGFVPVGNVDGRKIFFLRRLPIDPMTGKADWQIRSSQDDPDSSLSMGDDVFDVRSRSTATALDGTRYDEW</sequence>
<keyword evidence="1" id="KW-0175">Coiled coil</keyword>
<organism evidence="3 4">
    <name type="scientific">Chloracidobacterium sp. N</name>
    <dbReference type="NCBI Taxonomy" id="2821540"/>
    <lineage>
        <taxon>Bacteria</taxon>
        <taxon>Pseudomonadati</taxon>
        <taxon>Acidobacteriota</taxon>
        <taxon>Terriglobia</taxon>
        <taxon>Terriglobales</taxon>
        <taxon>Acidobacteriaceae</taxon>
        <taxon>Chloracidobacterium</taxon>
        <taxon>Chloracidobacterium aggregatum</taxon>
    </lineage>
</organism>
<dbReference type="InterPro" id="IPR045584">
    <property type="entry name" value="Pilin-like"/>
</dbReference>
<protein>
    <submittedName>
        <fullName evidence="3">Type II secretion system protein</fullName>
    </submittedName>
</protein>
<gene>
    <name evidence="3" type="ORF">J8C05_02060</name>
</gene>
<dbReference type="Gene3D" id="3.30.700.10">
    <property type="entry name" value="Glycoprotein, Type 4 Pilin"/>
    <property type="match status" value="1"/>
</dbReference>
<dbReference type="InterPro" id="IPR012902">
    <property type="entry name" value="N_methyl_site"/>
</dbReference>
<dbReference type="Proteomes" id="UP000677668">
    <property type="component" value="Chromosome 1"/>
</dbReference>
<name>A0ABX8B1N7_9BACT</name>
<keyword evidence="4" id="KW-1185">Reference proteome</keyword>
<reference evidence="3 4" key="1">
    <citation type="submission" date="2021-03" db="EMBL/GenBank/DDBJ databases">
        <title>Genomic and phenotypic characterization of Chloracidobacterium isolates provides evidence for multiple species.</title>
        <authorList>
            <person name="Saini M.K."/>
            <person name="Costas A.M.G."/>
            <person name="Tank M."/>
            <person name="Bryant D.A."/>
        </authorList>
    </citation>
    <scope>NUCLEOTIDE SEQUENCE [LARGE SCALE GENOMIC DNA]</scope>
    <source>
        <strain evidence="3 4">N</strain>
    </source>
</reference>
<evidence type="ECO:0000256" key="1">
    <source>
        <dbReference type="SAM" id="Coils"/>
    </source>
</evidence>
<keyword evidence="2" id="KW-0812">Transmembrane</keyword>
<evidence type="ECO:0000256" key="2">
    <source>
        <dbReference type="SAM" id="Phobius"/>
    </source>
</evidence>
<dbReference type="EMBL" id="CP072642">
    <property type="protein sequence ID" value="QUV94918.1"/>
    <property type="molecule type" value="Genomic_DNA"/>
</dbReference>
<dbReference type="NCBIfam" id="TIGR02532">
    <property type="entry name" value="IV_pilin_GFxxxE"/>
    <property type="match status" value="1"/>
</dbReference>
<dbReference type="SUPFAM" id="SSF54523">
    <property type="entry name" value="Pili subunits"/>
    <property type="match status" value="1"/>
</dbReference>
<feature type="coiled-coil region" evidence="1">
    <location>
        <begin position="53"/>
        <end position="80"/>
    </location>
</feature>
<dbReference type="Pfam" id="PF07963">
    <property type="entry name" value="N_methyl"/>
    <property type="match status" value="1"/>
</dbReference>
<feature type="transmembrane region" description="Helical" evidence="2">
    <location>
        <begin position="27"/>
        <end position="48"/>
    </location>
</feature>
<evidence type="ECO:0000313" key="4">
    <source>
        <dbReference type="Proteomes" id="UP000677668"/>
    </source>
</evidence>
<accession>A0ABX8B1N7</accession>
<evidence type="ECO:0000313" key="3">
    <source>
        <dbReference type="EMBL" id="QUV94918.1"/>
    </source>
</evidence>
<keyword evidence="2" id="KW-0472">Membrane</keyword>
<proteinExistence type="predicted"/>